<proteinExistence type="predicted"/>
<keyword evidence="1" id="KW-0812">Transmembrane</keyword>
<keyword evidence="1" id="KW-1133">Transmembrane helix</keyword>
<keyword evidence="1" id="KW-0472">Membrane</keyword>
<sequence length="46" mass="5407">MIISQLDLINTQVGIGSRFGLILRFMELEVSIRFLGFLFFFLFCFI</sequence>
<dbReference type="AlphaFoldDB" id="A0A2P2PYI8"/>
<protein>
    <submittedName>
        <fullName evidence="2">Uncharacterized protein</fullName>
    </submittedName>
</protein>
<evidence type="ECO:0000313" key="2">
    <source>
        <dbReference type="EMBL" id="MBX59760.1"/>
    </source>
</evidence>
<evidence type="ECO:0000256" key="1">
    <source>
        <dbReference type="SAM" id="Phobius"/>
    </source>
</evidence>
<reference evidence="2" key="1">
    <citation type="submission" date="2018-02" db="EMBL/GenBank/DDBJ databases">
        <title>Rhizophora mucronata_Transcriptome.</title>
        <authorList>
            <person name="Meera S.P."/>
            <person name="Sreeshan A."/>
            <person name="Augustine A."/>
        </authorList>
    </citation>
    <scope>NUCLEOTIDE SEQUENCE</scope>
    <source>
        <tissue evidence="2">Leaf</tissue>
    </source>
</reference>
<accession>A0A2P2PYI8</accession>
<dbReference type="EMBL" id="GGEC01079276">
    <property type="protein sequence ID" value="MBX59760.1"/>
    <property type="molecule type" value="Transcribed_RNA"/>
</dbReference>
<feature type="transmembrane region" description="Helical" evidence="1">
    <location>
        <begin position="21"/>
        <end position="43"/>
    </location>
</feature>
<organism evidence="2">
    <name type="scientific">Rhizophora mucronata</name>
    <name type="common">Asiatic mangrove</name>
    <dbReference type="NCBI Taxonomy" id="61149"/>
    <lineage>
        <taxon>Eukaryota</taxon>
        <taxon>Viridiplantae</taxon>
        <taxon>Streptophyta</taxon>
        <taxon>Embryophyta</taxon>
        <taxon>Tracheophyta</taxon>
        <taxon>Spermatophyta</taxon>
        <taxon>Magnoliopsida</taxon>
        <taxon>eudicotyledons</taxon>
        <taxon>Gunneridae</taxon>
        <taxon>Pentapetalae</taxon>
        <taxon>rosids</taxon>
        <taxon>fabids</taxon>
        <taxon>Malpighiales</taxon>
        <taxon>Rhizophoraceae</taxon>
        <taxon>Rhizophora</taxon>
    </lineage>
</organism>
<name>A0A2P2PYI8_RHIMU</name>